<reference evidence="4 5" key="2">
    <citation type="journal article" date="2023" name="Plant Pathol.">
        <title>Dismantling and reorganizing Pseudomonas marginalis sensu#lato.</title>
        <authorList>
            <person name="Sawada H."/>
            <person name="Fujikawa T."/>
            <person name="Satou M."/>
        </authorList>
    </citation>
    <scope>NUCLEOTIDE SEQUENCE [LARGE SCALE GENOMIC DNA]</scope>
    <source>
        <strain evidence="2 4">MAFF 302030</strain>
        <strain evidence="3 5">MAFF 302046</strain>
    </source>
</reference>
<feature type="transmembrane region" description="Helical" evidence="1">
    <location>
        <begin position="40"/>
        <end position="56"/>
    </location>
</feature>
<dbReference type="Proteomes" id="UP001155163">
    <property type="component" value="Unassembled WGS sequence"/>
</dbReference>
<dbReference type="EMBL" id="JALQCX010000010">
    <property type="protein sequence ID" value="MCK9813783.1"/>
    <property type="molecule type" value="Genomic_DNA"/>
</dbReference>
<feature type="transmembrane region" description="Helical" evidence="1">
    <location>
        <begin position="6"/>
        <end position="28"/>
    </location>
</feature>
<evidence type="ECO:0000313" key="5">
    <source>
        <dbReference type="Proteomes" id="UP001155163"/>
    </source>
</evidence>
<keyword evidence="5" id="KW-1185">Reference proteome</keyword>
<evidence type="ECO:0000313" key="3">
    <source>
        <dbReference type="EMBL" id="MCK9813783.1"/>
    </source>
</evidence>
<keyword evidence="1" id="KW-0812">Transmembrane</keyword>
<dbReference type="AlphaFoldDB" id="A0A9X1YRY0"/>
<keyword evidence="1" id="KW-0472">Membrane</keyword>
<organism evidence="2 4">
    <name type="scientific">Pseudomonas morbosilactucae</name>
    <dbReference type="NCBI Taxonomy" id="2938197"/>
    <lineage>
        <taxon>Bacteria</taxon>
        <taxon>Pseudomonadati</taxon>
        <taxon>Pseudomonadota</taxon>
        <taxon>Gammaproteobacteria</taxon>
        <taxon>Pseudomonadales</taxon>
        <taxon>Pseudomonadaceae</taxon>
        <taxon>Pseudomonas</taxon>
    </lineage>
</organism>
<evidence type="ECO:0000256" key="1">
    <source>
        <dbReference type="SAM" id="Phobius"/>
    </source>
</evidence>
<sequence length="105" mass="11007">MTTSTWITIAALFATSCLVRIIPAFVNVRLPAGLQRGMERVLPVAVFINFAVYIAYSEMSKEPLAASLSLLIVGAIALSNVLGLIGAAAIGTAAYFAAIHWLAVA</sequence>
<protein>
    <submittedName>
        <fullName evidence="2">Uncharacterized protein</fullName>
    </submittedName>
</protein>
<evidence type="ECO:0000313" key="2">
    <source>
        <dbReference type="EMBL" id="MCK9796586.1"/>
    </source>
</evidence>
<accession>A0A9X1YRY0</accession>
<gene>
    <name evidence="2" type="ORF">M1B34_02195</name>
    <name evidence="3" type="ORF">M1B35_06405</name>
</gene>
<reference evidence="4 5" key="1">
    <citation type="journal article" date="2022" name="Int. J. Syst. Evol. Microbiol.">
        <title>Pseudomonas aegrilactucae sp. nov. and Pseudomonas morbosilactucae sp. nov., pathogens causing bacterial rot of lettuce in Japan.</title>
        <authorList>
            <person name="Sawada H."/>
            <person name="Fujikawa T."/>
            <person name="Satou M."/>
        </authorList>
    </citation>
    <scope>NUCLEOTIDE SEQUENCE [LARGE SCALE GENOMIC DNA]</scope>
    <source>
        <strain evidence="2 4">MAFF 302030</strain>
        <strain evidence="3 5">MAFF 302046</strain>
    </source>
</reference>
<dbReference type="EMBL" id="JALQCW010000004">
    <property type="protein sequence ID" value="MCK9796586.1"/>
    <property type="molecule type" value="Genomic_DNA"/>
</dbReference>
<evidence type="ECO:0000313" key="4">
    <source>
        <dbReference type="Proteomes" id="UP001155059"/>
    </source>
</evidence>
<name>A0A9X1YRY0_9PSED</name>
<dbReference type="RefSeq" id="WP_123332989.1">
    <property type="nucleotide sequence ID" value="NZ_JALQCW010000004.1"/>
</dbReference>
<proteinExistence type="predicted"/>
<comment type="caution">
    <text evidence="2">The sequence shown here is derived from an EMBL/GenBank/DDBJ whole genome shotgun (WGS) entry which is preliminary data.</text>
</comment>
<dbReference type="Proteomes" id="UP001155059">
    <property type="component" value="Unassembled WGS sequence"/>
</dbReference>
<feature type="transmembrane region" description="Helical" evidence="1">
    <location>
        <begin position="68"/>
        <end position="98"/>
    </location>
</feature>
<keyword evidence="1" id="KW-1133">Transmembrane helix</keyword>